<protein>
    <recommendedName>
        <fullName evidence="3">DUF2795 domain-containing protein</fullName>
    </recommendedName>
</protein>
<dbReference type="Proteomes" id="UP000199420">
    <property type="component" value="Unassembled WGS sequence"/>
</dbReference>
<evidence type="ECO:0000313" key="2">
    <source>
        <dbReference type="Proteomes" id="UP000199420"/>
    </source>
</evidence>
<accession>A0A1H6YVL7</accession>
<dbReference type="RefSeq" id="WP_091339927.1">
    <property type="nucleotide sequence ID" value="NZ_FNYC01000007.1"/>
</dbReference>
<evidence type="ECO:0008006" key="3">
    <source>
        <dbReference type="Google" id="ProtNLM"/>
    </source>
</evidence>
<reference evidence="1 2" key="1">
    <citation type="submission" date="2016-10" db="EMBL/GenBank/DDBJ databases">
        <authorList>
            <person name="de Groot N.N."/>
        </authorList>
    </citation>
    <scope>NUCLEOTIDE SEQUENCE [LARGE SCALE GENOMIC DNA]</scope>
    <source>
        <strain evidence="1 2">DSM 26515</strain>
    </source>
</reference>
<evidence type="ECO:0000313" key="1">
    <source>
        <dbReference type="EMBL" id="SEJ40845.1"/>
    </source>
</evidence>
<dbReference type="Pfam" id="PF11387">
    <property type="entry name" value="DUF2795"/>
    <property type="match status" value="1"/>
</dbReference>
<dbReference type="InterPro" id="IPR021527">
    <property type="entry name" value="DUF2795"/>
</dbReference>
<dbReference type="STRING" id="529704.SAMN02927913_3440"/>
<name>A0A1H6YVL7_9GAMM</name>
<sequence>MTRGLGGNSPANVQKYLSGVGYPADKQDLIEAARRNDAPDEVMQTIRKLPEDHYGGPQDVMKGYGEIE</sequence>
<keyword evidence="2" id="KW-1185">Reference proteome</keyword>
<proteinExistence type="predicted"/>
<organism evidence="1 2">
    <name type="scientific">Frateuria terrea</name>
    <dbReference type="NCBI Taxonomy" id="529704"/>
    <lineage>
        <taxon>Bacteria</taxon>
        <taxon>Pseudomonadati</taxon>
        <taxon>Pseudomonadota</taxon>
        <taxon>Gammaproteobacteria</taxon>
        <taxon>Lysobacterales</taxon>
        <taxon>Rhodanobacteraceae</taxon>
        <taxon>Frateuria</taxon>
    </lineage>
</organism>
<dbReference type="AlphaFoldDB" id="A0A1H6YVL7"/>
<dbReference type="EMBL" id="FNYC01000007">
    <property type="protein sequence ID" value="SEJ40845.1"/>
    <property type="molecule type" value="Genomic_DNA"/>
</dbReference>
<dbReference type="OrthoDB" id="3078349at2"/>
<gene>
    <name evidence="1" type="ORF">SAMN04487997_3243</name>
</gene>